<organism evidence="1 2">
    <name type="scientific">Mastigocoleus testarum BC008</name>
    <dbReference type="NCBI Taxonomy" id="371196"/>
    <lineage>
        <taxon>Bacteria</taxon>
        <taxon>Bacillati</taxon>
        <taxon>Cyanobacteriota</taxon>
        <taxon>Cyanophyceae</taxon>
        <taxon>Nostocales</taxon>
        <taxon>Hapalosiphonaceae</taxon>
        <taxon>Mastigocoleus</taxon>
    </lineage>
</organism>
<dbReference type="InterPro" id="IPR016084">
    <property type="entry name" value="Haem_Oase-like_multi-hlx"/>
</dbReference>
<gene>
    <name evidence="1" type="ORF">BC008_26860</name>
</gene>
<sequence length="244" mass="28475">MIQNITPLMTGKEFWEMADETKLKGEYKINDNLKWMQEVTQDELKQLFAEYRVFTIWFADDLSLLTAKLPHGKLKSMMAELVHEELGEGNPKYSHLTILDEFIVSLGVNRNELDKPTMPENIALLEEQRRLLLDKPSTYGVALRGMGGECICQTYLTVMHYYLCQNPYIKANKPSLDWRWWNIHTGEVDIAHNQMVKASIDELIQEKPESVNELASGYRHAKEFLEKFWENIYALVRSNQKNKS</sequence>
<dbReference type="SUPFAM" id="SSF48613">
    <property type="entry name" value="Heme oxygenase-like"/>
    <property type="match status" value="1"/>
</dbReference>
<proteinExistence type="predicted"/>
<keyword evidence="2" id="KW-1185">Reference proteome</keyword>
<dbReference type="Gene3D" id="1.20.910.10">
    <property type="entry name" value="Heme oxygenase-like"/>
    <property type="match status" value="1"/>
</dbReference>
<dbReference type="Proteomes" id="UP000053372">
    <property type="component" value="Unassembled WGS sequence"/>
</dbReference>
<dbReference type="AlphaFoldDB" id="A0A0V7ZQS5"/>
<dbReference type="Pfam" id="PF14518">
    <property type="entry name" value="Haem_oxygenas_2"/>
    <property type="match status" value="1"/>
</dbReference>
<dbReference type="EMBL" id="LMTZ01000094">
    <property type="protein sequence ID" value="KST66810.1"/>
    <property type="molecule type" value="Genomic_DNA"/>
</dbReference>
<accession>A0A0V7ZQS5</accession>
<dbReference type="RefSeq" id="WP_027847097.1">
    <property type="nucleotide sequence ID" value="NZ_LMTZ01000094.1"/>
</dbReference>
<comment type="caution">
    <text evidence="1">The sequence shown here is derived from an EMBL/GenBank/DDBJ whole genome shotgun (WGS) entry which is preliminary data.</text>
</comment>
<evidence type="ECO:0000313" key="2">
    <source>
        <dbReference type="Proteomes" id="UP000053372"/>
    </source>
</evidence>
<protein>
    <recommendedName>
        <fullName evidence="3">TenA family transcriptional regulator</fullName>
    </recommendedName>
</protein>
<evidence type="ECO:0000313" key="1">
    <source>
        <dbReference type="EMBL" id="KST66810.1"/>
    </source>
</evidence>
<evidence type="ECO:0008006" key="3">
    <source>
        <dbReference type="Google" id="ProtNLM"/>
    </source>
</evidence>
<dbReference type="OrthoDB" id="793940at2"/>
<reference evidence="1 2" key="1">
    <citation type="journal article" date="2015" name="Genome Announc.">
        <title>Draft Genome of the Euendolithic (true boring) Cyanobacterium Mastigocoleus testarum strain BC008.</title>
        <authorList>
            <person name="Guida B.S."/>
            <person name="Garcia-Pichel F."/>
        </authorList>
    </citation>
    <scope>NUCLEOTIDE SEQUENCE [LARGE SCALE GENOMIC DNA]</scope>
    <source>
        <strain evidence="1 2">BC008</strain>
    </source>
</reference>
<name>A0A0V7ZQS5_9CYAN</name>